<organism evidence="1 2">
    <name type="scientific">Candidatus Saganbacteria bacterium CG08_land_8_20_14_0_20_45_16</name>
    <dbReference type="NCBI Taxonomy" id="2014293"/>
    <lineage>
        <taxon>Bacteria</taxon>
        <taxon>Bacillati</taxon>
        <taxon>Saganbacteria</taxon>
    </lineage>
</organism>
<name>A0A2H0XWJ0_UNCSA</name>
<gene>
    <name evidence="1" type="ORF">COT42_07660</name>
</gene>
<comment type="caution">
    <text evidence="1">The sequence shown here is derived from an EMBL/GenBank/DDBJ whole genome shotgun (WGS) entry which is preliminary data.</text>
</comment>
<evidence type="ECO:0000313" key="1">
    <source>
        <dbReference type="EMBL" id="PIS28509.1"/>
    </source>
</evidence>
<dbReference type="EMBL" id="PEYM01000128">
    <property type="protein sequence ID" value="PIS28509.1"/>
    <property type="molecule type" value="Genomic_DNA"/>
</dbReference>
<dbReference type="AlphaFoldDB" id="A0A2H0XWJ0"/>
<proteinExistence type="predicted"/>
<sequence>MPLPIGTYNYLGQAHTLKVEVYPSQKMASQAVLARIIPLVKKQTGTLLTQGCNTPIMLYQLLAKEAAAQDFNLLDLLGGELGDFHWGMIDGTETELANPLSFPYYFCQFFLTFLLEQTFEEQLELSLGREAQVIKRILADLRHVYSLAAKASFFGQKNEVC</sequence>
<accession>A0A2H0XWJ0</accession>
<reference evidence="1 2" key="1">
    <citation type="submission" date="2017-09" db="EMBL/GenBank/DDBJ databases">
        <title>Depth-based differentiation of microbial function through sediment-hosted aquifers and enrichment of novel symbionts in the deep terrestrial subsurface.</title>
        <authorList>
            <person name="Probst A.J."/>
            <person name="Ladd B."/>
            <person name="Jarett J.K."/>
            <person name="Geller-Mcgrath D.E."/>
            <person name="Sieber C.M."/>
            <person name="Emerson J.B."/>
            <person name="Anantharaman K."/>
            <person name="Thomas B.C."/>
            <person name="Malmstrom R."/>
            <person name="Stieglmeier M."/>
            <person name="Klingl A."/>
            <person name="Woyke T."/>
            <person name="Ryan C.M."/>
            <person name="Banfield J.F."/>
        </authorList>
    </citation>
    <scope>NUCLEOTIDE SEQUENCE [LARGE SCALE GENOMIC DNA]</scope>
    <source>
        <strain evidence="1">CG08_land_8_20_14_0_20_45_16</strain>
    </source>
</reference>
<dbReference type="Proteomes" id="UP000231343">
    <property type="component" value="Unassembled WGS sequence"/>
</dbReference>
<protein>
    <submittedName>
        <fullName evidence="1">Uncharacterized protein</fullName>
    </submittedName>
</protein>
<evidence type="ECO:0000313" key="2">
    <source>
        <dbReference type="Proteomes" id="UP000231343"/>
    </source>
</evidence>